<feature type="compositionally biased region" description="Polar residues" evidence="8">
    <location>
        <begin position="161"/>
        <end position="175"/>
    </location>
</feature>
<organism evidence="9">
    <name type="scientific">Timema shepardi</name>
    <name type="common">Walking stick</name>
    <dbReference type="NCBI Taxonomy" id="629360"/>
    <lineage>
        <taxon>Eukaryota</taxon>
        <taxon>Metazoa</taxon>
        <taxon>Ecdysozoa</taxon>
        <taxon>Arthropoda</taxon>
        <taxon>Hexapoda</taxon>
        <taxon>Insecta</taxon>
        <taxon>Pterygota</taxon>
        <taxon>Neoptera</taxon>
        <taxon>Polyneoptera</taxon>
        <taxon>Phasmatodea</taxon>
        <taxon>Timematodea</taxon>
        <taxon>Timematoidea</taxon>
        <taxon>Timematidae</taxon>
        <taxon>Timema</taxon>
    </lineage>
</organism>
<evidence type="ECO:0000256" key="3">
    <source>
        <dbReference type="ARBA" id="ARBA00022692"/>
    </source>
</evidence>
<feature type="region of interest" description="Disordered" evidence="8">
    <location>
        <begin position="161"/>
        <end position="252"/>
    </location>
</feature>
<keyword evidence="3" id="KW-0812">Transmembrane</keyword>
<feature type="region of interest" description="Disordered" evidence="8">
    <location>
        <begin position="432"/>
        <end position="461"/>
    </location>
</feature>
<evidence type="ECO:0000256" key="4">
    <source>
        <dbReference type="ARBA" id="ARBA00022989"/>
    </source>
</evidence>
<dbReference type="PANTHER" id="PTHR17613">
    <property type="entry name" value="CEREBRAL PROTEIN-11-RELATED"/>
    <property type="match status" value="1"/>
</dbReference>
<dbReference type="InterPro" id="IPR019394">
    <property type="entry name" value="TEX28/TMCC"/>
</dbReference>
<evidence type="ECO:0000256" key="2">
    <source>
        <dbReference type="ARBA" id="ARBA00008108"/>
    </source>
</evidence>
<feature type="compositionally biased region" description="Low complexity" evidence="8">
    <location>
        <begin position="73"/>
        <end position="84"/>
    </location>
</feature>
<dbReference type="GO" id="GO:0016020">
    <property type="term" value="C:membrane"/>
    <property type="evidence" value="ECO:0007669"/>
    <property type="project" value="UniProtKB-SubCell"/>
</dbReference>
<feature type="coiled-coil region" evidence="7">
    <location>
        <begin position="347"/>
        <end position="374"/>
    </location>
</feature>
<proteinExistence type="inferred from homology"/>
<evidence type="ECO:0000313" key="9">
    <source>
        <dbReference type="EMBL" id="CAD7263940.1"/>
    </source>
</evidence>
<gene>
    <name evidence="9" type="ORF">TSIB3V08_LOCUS8006</name>
</gene>
<feature type="coiled-coil region" evidence="7">
    <location>
        <begin position="536"/>
        <end position="617"/>
    </location>
</feature>
<keyword evidence="6" id="KW-0472">Membrane</keyword>
<evidence type="ECO:0000256" key="1">
    <source>
        <dbReference type="ARBA" id="ARBA00004370"/>
    </source>
</evidence>
<comment type="similarity">
    <text evidence="2">Belongs to the TEX28 family.</text>
</comment>
<dbReference type="Pfam" id="PF10267">
    <property type="entry name" value="Tmemb_cc2"/>
    <property type="match status" value="1"/>
</dbReference>
<accession>A0A7R9B0A5</accession>
<comment type="subcellular location">
    <subcellularLocation>
        <location evidence="1">Membrane</location>
    </subcellularLocation>
</comment>
<reference evidence="9" key="1">
    <citation type="submission" date="2020-11" db="EMBL/GenBank/DDBJ databases">
        <authorList>
            <person name="Tran Van P."/>
        </authorList>
    </citation>
    <scope>NUCLEOTIDE SEQUENCE</scope>
</reference>
<feature type="region of interest" description="Disordered" evidence="8">
    <location>
        <begin position="72"/>
        <end position="98"/>
    </location>
</feature>
<name>A0A7R9B0A5_TIMSH</name>
<dbReference type="GO" id="GO:0012505">
    <property type="term" value="C:endomembrane system"/>
    <property type="evidence" value="ECO:0007669"/>
    <property type="project" value="TreeGrafter"/>
</dbReference>
<dbReference type="PANTHER" id="PTHR17613:SF14">
    <property type="entry name" value="DEMENTIN, ISOFORM H"/>
    <property type="match status" value="1"/>
</dbReference>
<feature type="region of interest" description="Disordered" evidence="8">
    <location>
        <begin position="489"/>
        <end position="520"/>
    </location>
</feature>
<sequence>MLTVRSDSCELSVSTKEAMGLLYQRCLQSTLKTNSSAAGTNHSCTFIYRVRRYRCGLLAWTIPGMDSLQVAQSESSKSSSRSTSPCRPFAGSHSSHHLTTNTTTAVVTSAPHTPHITAPQNVSIAHNYPALPHFTPTSAKTATSARICLTRVQFQRSEMSLVSPYNDSSRTSTGMVSGKANRRSSGDGGSSGSGSSLAMSGPSKHRHKSPGAARGDREKGTSDGGTPHLPRMEPIYNQGSQEEGVTTHSGTDEDVDIFLPSSSFLSNGSSEHVMGGDDVDGHLNSSSDLHRTRAAIEHMQNKIGRTKEQIRDEQTTRDDNVNEYLKLAANADKQQLQRIKAVFEKKNQKSAQTISQLQKKLESYNKRLRELVTHGLTVSHHRQPREVLRDMGQGLKNVGGNIRDGITGFSGTVMSKPREFAHLIKNKFGSADNINTMSRNGDGGSAEDEKAHHGSATLPGNCSLGGGGGSAHASSSAGAIKLASDEGSVCSSVTSGSVPHQVSPHHNNNNNNNSQGNQHHGAYHLTSATFNLEPIFVELQDRREELERLREEMEGVKQQALQREVTFMNQTLQEERFRSERLEEQVNDLTELHQNEVENLKQNISDMEEKVQYQSEERLRDIHEMLECCQTKISKMEHQQQQHQQYVTLEGIDNSNARALVVKLINVVLTVLQVVLLLVATAAGIVHALPSHSYRSTLVVMLFLHTRLVPVNPRRHALLSHSVSTGQPSLSCPSFALGLVPVNPRRHALPSHSFAYPDDDAIGSGDSVYSEAVARGEGCGEPLDASPQGNTFCQVARQSSFNTTSALANFATEAAVELNTTSALANYATEAGYGAY</sequence>
<feature type="compositionally biased region" description="Low complexity" evidence="8">
    <location>
        <begin position="193"/>
        <end position="202"/>
    </location>
</feature>
<evidence type="ECO:0000256" key="5">
    <source>
        <dbReference type="ARBA" id="ARBA00023054"/>
    </source>
</evidence>
<evidence type="ECO:0000256" key="7">
    <source>
        <dbReference type="SAM" id="Coils"/>
    </source>
</evidence>
<evidence type="ECO:0008006" key="10">
    <source>
        <dbReference type="Google" id="ProtNLM"/>
    </source>
</evidence>
<dbReference type="EMBL" id="OC003975">
    <property type="protein sequence ID" value="CAD7263940.1"/>
    <property type="molecule type" value="Genomic_DNA"/>
</dbReference>
<feature type="coiled-coil region" evidence="7">
    <location>
        <begin position="289"/>
        <end position="316"/>
    </location>
</feature>
<keyword evidence="5 7" id="KW-0175">Coiled coil</keyword>
<evidence type="ECO:0000256" key="6">
    <source>
        <dbReference type="ARBA" id="ARBA00023136"/>
    </source>
</evidence>
<evidence type="ECO:0000256" key="8">
    <source>
        <dbReference type="SAM" id="MobiDB-lite"/>
    </source>
</evidence>
<feature type="compositionally biased region" description="Polar residues" evidence="8">
    <location>
        <begin position="237"/>
        <end position="249"/>
    </location>
</feature>
<protein>
    <recommendedName>
        <fullName evidence="10">Transmembrane and coiled-coil domains protein 1</fullName>
    </recommendedName>
</protein>
<dbReference type="AlphaFoldDB" id="A0A7R9B0A5"/>
<keyword evidence="4" id="KW-1133">Transmembrane helix</keyword>